<feature type="binding site" evidence="4">
    <location>
        <begin position="270"/>
        <end position="271"/>
    </location>
    <ligand>
        <name>ATP</name>
        <dbReference type="ChEBI" id="CHEBI:30616"/>
    </ligand>
</feature>
<dbReference type="UniPathway" id="UPA00074">
    <property type="reaction ID" value="UER00942"/>
</dbReference>
<evidence type="ECO:0000259" key="6">
    <source>
        <dbReference type="PROSITE" id="PS50975"/>
    </source>
</evidence>
<reference evidence="7 8" key="1">
    <citation type="submission" date="2015-02" db="EMBL/GenBank/DDBJ databases">
        <title>Genome Sequencing of Rickettsiales.</title>
        <authorList>
            <person name="Daugherty S.C."/>
            <person name="Su Q."/>
            <person name="Abolude K."/>
            <person name="Beier-Sexton M."/>
            <person name="Carlyon J.A."/>
            <person name="Carter R."/>
            <person name="Day N.P."/>
            <person name="Dumler S.J."/>
            <person name="Dyachenko V."/>
            <person name="Godinez A."/>
            <person name="Kurtti T.J."/>
            <person name="Lichay M."/>
            <person name="Mullins K.E."/>
            <person name="Ott S."/>
            <person name="Pappas-Brown V."/>
            <person name="Paris D.H."/>
            <person name="Patel P."/>
            <person name="Richards A.L."/>
            <person name="Sadzewicz L."/>
            <person name="Sears K."/>
            <person name="Seidman D."/>
            <person name="Sengamalay N."/>
            <person name="Stenos J."/>
            <person name="Tallon L.J."/>
            <person name="Vincent G."/>
            <person name="Fraser C.M."/>
            <person name="Munderloh U."/>
            <person name="Dunning-Hotopp J.C."/>
        </authorList>
    </citation>
    <scope>NUCLEOTIDE SEQUENCE [LARGE SCALE GENOMIC DNA]</scope>
    <source>
        <strain evidence="7 8">EmCRT</strain>
    </source>
</reference>
<comment type="pathway">
    <text evidence="4 5">Purine metabolism; IMP biosynthesis via de novo pathway; 5-amino-1-(5-phospho-D-ribosyl)imidazole-4-carboxylate from 5-amino-1-(5-phospho-D-ribosyl)imidazole (N5-CAIR route): step 1/2.</text>
</comment>
<name>A0A0F3N5N8_9RICK</name>
<evidence type="ECO:0000256" key="3">
    <source>
        <dbReference type="ARBA" id="ARBA00022840"/>
    </source>
</evidence>
<protein>
    <recommendedName>
        <fullName evidence="4 5">N5-carboxyaminoimidazole ribonucleotide synthase</fullName>
        <shortName evidence="4 5">N5-CAIR synthase</shortName>
        <ecNumber evidence="4 5">6.3.4.18</ecNumber>
    </recommendedName>
    <alternativeName>
        <fullName evidence="4 5">5-(carboxyamino)imidazole ribonucleotide synthetase</fullName>
    </alternativeName>
</protein>
<dbReference type="InterPro" id="IPR011761">
    <property type="entry name" value="ATP-grasp"/>
</dbReference>
<accession>A0A0F3N5N8</accession>
<feature type="binding site" evidence="4">
    <location>
        <begin position="185"/>
        <end position="188"/>
    </location>
    <ligand>
        <name>ATP</name>
        <dbReference type="ChEBI" id="CHEBI:30616"/>
    </ligand>
</feature>
<organism evidence="7 8">
    <name type="scientific">Ehrlichia cf. muris str. EmCRT</name>
    <dbReference type="NCBI Taxonomy" id="1359167"/>
    <lineage>
        <taxon>Bacteria</taxon>
        <taxon>Pseudomonadati</taxon>
        <taxon>Pseudomonadota</taxon>
        <taxon>Alphaproteobacteria</taxon>
        <taxon>Rickettsiales</taxon>
        <taxon>Anaplasmataceae</taxon>
        <taxon>Ehrlichia</taxon>
    </lineage>
</organism>
<dbReference type="GO" id="GO:0006189">
    <property type="term" value="P:'de novo' IMP biosynthetic process"/>
    <property type="evidence" value="ECO:0007669"/>
    <property type="project" value="UniProtKB-UniRule"/>
</dbReference>
<dbReference type="RefSeq" id="WP_045805144.1">
    <property type="nucleotide sequence ID" value="NZ_LANU01000003.1"/>
</dbReference>
<dbReference type="Gene3D" id="3.30.470.20">
    <property type="entry name" value="ATP-grasp fold, B domain"/>
    <property type="match status" value="1"/>
</dbReference>
<gene>
    <name evidence="4 5 7" type="primary">purK</name>
    <name evidence="7" type="ORF">EMUCRT_0862</name>
</gene>
<keyword evidence="7" id="KW-0456">Lyase</keyword>
<dbReference type="NCBIfam" id="NF004679">
    <property type="entry name" value="PRK06019.1-5"/>
    <property type="match status" value="1"/>
</dbReference>
<dbReference type="AlphaFoldDB" id="A0A0F3N5N8"/>
<dbReference type="SUPFAM" id="SSF52440">
    <property type="entry name" value="PreATP-grasp domain"/>
    <property type="match status" value="1"/>
</dbReference>
<sequence length="360" mass="40466">MPHNPYISPGSTIGIIGGGQLGKMISIAAAELGYKTHLLTDNPDDPSIYTTNNVTVLNNYHNTELLLKFAANVNIATLEFENIPSSTIDILSQKITVHPGKEALYISQNRIREKQHIRHLGIKTTDFRIIDSYNSLVKNVLELGYPSILKTTELGYDGKGQYLIKQQDDLNNLLDLNWEQPYILEKFVKIHKEISIIISKSINGSIEFFPIAENYHTNGILATSSVPALIFQDINVQAQKIALQIAESINLVGLLTVEFFITNTQELIVNEIAPRPHNSGHWSLDACNISQFEQLIRAICGLPLKPVKLLFPCIMNNILGDNIYNYYKYEAKANENIYIYGKTKASKNRKMGHINTLKLN</sequence>
<dbReference type="Pfam" id="PF22660">
    <property type="entry name" value="RS_preATP-grasp-like"/>
    <property type="match status" value="1"/>
</dbReference>
<feature type="binding site" evidence="4">
    <location>
        <position position="150"/>
    </location>
    <ligand>
        <name>ATP</name>
        <dbReference type="ChEBI" id="CHEBI:30616"/>
    </ligand>
</feature>
<dbReference type="Pfam" id="PF02222">
    <property type="entry name" value="ATP-grasp"/>
    <property type="match status" value="1"/>
</dbReference>
<dbReference type="InterPro" id="IPR005875">
    <property type="entry name" value="PurK"/>
</dbReference>
<comment type="function">
    <text evidence="5">Catalyzes the ATP-dependent conversion of 5-aminoimidazole ribonucleotide (AIR) and HCO(3)- to N5-carboxyaminoimidazole ribonucleotide (N5-CAIR).</text>
</comment>
<comment type="catalytic activity">
    <reaction evidence="4 5">
        <text>5-amino-1-(5-phospho-beta-D-ribosyl)imidazole + hydrogencarbonate + ATP = 5-carboxyamino-1-(5-phospho-D-ribosyl)imidazole + ADP + phosphate + 2 H(+)</text>
        <dbReference type="Rhea" id="RHEA:19317"/>
        <dbReference type="ChEBI" id="CHEBI:15378"/>
        <dbReference type="ChEBI" id="CHEBI:17544"/>
        <dbReference type="ChEBI" id="CHEBI:30616"/>
        <dbReference type="ChEBI" id="CHEBI:43474"/>
        <dbReference type="ChEBI" id="CHEBI:58730"/>
        <dbReference type="ChEBI" id="CHEBI:137981"/>
        <dbReference type="ChEBI" id="CHEBI:456216"/>
        <dbReference type="EC" id="6.3.4.18"/>
    </reaction>
</comment>
<dbReference type="PANTHER" id="PTHR11609:SF5">
    <property type="entry name" value="PHOSPHORIBOSYLAMINOIMIDAZOLE CARBOXYLASE"/>
    <property type="match status" value="1"/>
</dbReference>
<dbReference type="EC" id="6.3.4.18" evidence="4 5"/>
<dbReference type="InterPro" id="IPR054350">
    <property type="entry name" value="PurT/PurK_preATP-grasp"/>
</dbReference>
<dbReference type="SUPFAM" id="SSF51246">
    <property type="entry name" value="Rudiment single hybrid motif"/>
    <property type="match status" value="1"/>
</dbReference>
<comment type="caution">
    <text evidence="7">The sequence shown here is derived from an EMBL/GenBank/DDBJ whole genome shotgun (WGS) entry which is preliminary data.</text>
</comment>
<keyword evidence="2 4" id="KW-0658">Purine biosynthesis</keyword>
<dbReference type="PATRIC" id="fig|1359167.3.peg.828"/>
<evidence type="ECO:0000256" key="4">
    <source>
        <dbReference type="HAMAP-Rule" id="MF_01928"/>
    </source>
</evidence>
<dbReference type="GO" id="GO:0004638">
    <property type="term" value="F:phosphoribosylaminoimidazole carboxylase activity"/>
    <property type="evidence" value="ECO:0007669"/>
    <property type="project" value="InterPro"/>
</dbReference>
<comment type="similarity">
    <text evidence="4 5">Belongs to the PurK/PurT family.</text>
</comment>
<feature type="binding site" evidence="4">
    <location>
        <position position="110"/>
    </location>
    <ligand>
        <name>ATP</name>
        <dbReference type="ChEBI" id="CHEBI:30616"/>
    </ligand>
</feature>
<evidence type="ECO:0000313" key="8">
    <source>
        <dbReference type="Proteomes" id="UP000033546"/>
    </source>
</evidence>
<dbReference type="SUPFAM" id="SSF56059">
    <property type="entry name" value="Glutathione synthetase ATP-binding domain-like"/>
    <property type="match status" value="1"/>
</dbReference>
<feature type="binding site" evidence="4">
    <location>
        <begin position="155"/>
        <end position="161"/>
    </location>
    <ligand>
        <name>ATP</name>
        <dbReference type="ChEBI" id="CHEBI:30616"/>
    </ligand>
</feature>
<dbReference type="InterPro" id="IPR016185">
    <property type="entry name" value="PreATP-grasp_dom_sf"/>
</dbReference>
<dbReference type="InterPro" id="IPR013815">
    <property type="entry name" value="ATP_grasp_subdomain_1"/>
</dbReference>
<evidence type="ECO:0000256" key="5">
    <source>
        <dbReference type="RuleBase" id="RU361200"/>
    </source>
</evidence>
<feature type="binding site" evidence="4">
    <location>
        <position position="193"/>
    </location>
    <ligand>
        <name>ATP</name>
        <dbReference type="ChEBI" id="CHEBI:30616"/>
    </ligand>
</feature>
<comment type="function">
    <text evidence="4">Catalyzes the ATP-dependent conversion of 5-aminoimidazole ribonucleotide (AIR) and HCO(3)(-) to N5-carboxyaminoimidazole ribonucleotide (N5-CAIR).</text>
</comment>
<dbReference type="InterPro" id="IPR003135">
    <property type="entry name" value="ATP-grasp_carboxylate-amine"/>
</dbReference>
<dbReference type="NCBIfam" id="NF004675">
    <property type="entry name" value="PRK06019.1-1"/>
    <property type="match status" value="1"/>
</dbReference>
<dbReference type="InterPro" id="IPR040686">
    <property type="entry name" value="PurK_C"/>
</dbReference>
<dbReference type="Gene3D" id="3.30.1490.20">
    <property type="entry name" value="ATP-grasp fold, A domain"/>
    <property type="match status" value="1"/>
</dbReference>
<comment type="subunit">
    <text evidence="4 5">Homodimer.</text>
</comment>
<dbReference type="Gene3D" id="3.40.50.20">
    <property type="match status" value="1"/>
</dbReference>
<dbReference type="InterPro" id="IPR011054">
    <property type="entry name" value="Rudment_hybrid_motif"/>
</dbReference>
<evidence type="ECO:0000256" key="2">
    <source>
        <dbReference type="ARBA" id="ARBA00022755"/>
    </source>
</evidence>
<dbReference type="NCBIfam" id="TIGR01161">
    <property type="entry name" value="purK"/>
    <property type="match status" value="1"/>
</dbReference>
<keyword evidence="3 4" id="KW-0067">ATP-binding</keyword>
<dbReference type="Proteomes" id="UP000033546">
    <property type="component" value="Unassembled WGS sequence"/>
</dbReference>
<dbReference type="GO" id="GO:0046872">
    <property type="term" value="F:metal ion binding"/>
    <property type="evidence" value="ECO:0007669"/>
    <property type="project" value="InterPro"/>
</dbReference>
<feature type="domain" description="ATP-grasp" evidence="6">
    <location>
        <begin position="114"/>
        <end position="300"/>
    </location>
</feature>
<dbReference type="NCBIfam" id="NF004676">
    <property type="entry name" value="PRK06019.1-2"/>
    <property type="match status" value="1"/>
</dbReference>
<keyword evidence="1 4" id="KW-0547">Nucleotide-binding</keyword>
<dbReference type="Pfam" id="PF17769">
    <property type="entry name" value="PurK_C"/>
    <property type="match status" value="1"/>
</dbReference>
<evidence type="ECO:0000256" key="1">
    <source>
        <dbReference type="ARBA" id="ARBA00022741"/>
    </source>
</evidence>
<dbReference type="GO" id="GO:0005829">
    <property type="term" value="C:cytosol"/>
    <property type="evidence" value="ECO:0007669"/>
    <property type="project" value="TreeGrafter"/>
</dbReference>
<keyword evidence="4 5" id="KW-0436">Ligase</keyword>
<dbReference type="EMBL" id="LANU01000003">
    <property type="protein sequence ID" value="KJV63408.1"/>
    <property type="molecule type" value="Genomic_DNA"/>
</dbReference>
<dbReference type="GO" id="GO:0005524">
    <property type="term" value="F:ATP binding"/>
    <property type="evidence" value="ECO:0007669"/>
    <property type="project" value="UniProtKB-UniRule"/>
</dbReference>
<feature type="binding site" evidence="4">
    <location>
        <position position="216"/>
    </location>
    <ligand>
        <name>ATP</name>
        <dbReference type="ChEBI" id="CHEBI:30616"/>
    </ligand>
</feature>
<dbReference type="GO" id="GO:0034028">
    <property type="term" value="F:5-(carboxyamino)imidazole ribonucleotide synthase activity"/>
    <property type="evidence" value="ECO:0007669"/>
    <property type="project" value="UniProtKB-UniRule"/>
</dbReference>
<dbReference type="PROSITE" id="PS50975">
    <property type="entry name" value="ATP_GRASP"/>
    <property type="match status" value="1"/>
</dbReference>
<evidence type="ECO:0000313" key="7">
    <source>
        <dbReference type="EMBL" id="KJV63408.1"/>
    </source>
</evidence>
<proteinExistence type="inferred from homology"/>
<dbReference type="PANTHER" id="PTHR11609">
    <property type="entry name" value="PURINE BIOSYNTHESIS PROTEIN 6/7, PUR6/7"/>
    <property type="match status" value="1"/>
</dbReference>
<dbReference type="HAMAP" id="MF_01928">
    <property type="entry name" value="PurK"/>
    <property type="match status" value="1"/>
</dbReference>